<dbReference type="Proteomes" id="UP001165190">
    <property type="component" value="Unassembled WGS sequence"/>
</dbReference>
<evidence type="ECO:0000256" key="1">
    <source>
        <dbReference type="ARBA" id="ARBA00004613"/>
    </source>
</evidence>
<comment type="caution">
    <text evidence="7">The sequence shown here is derived from an EMBL/GenBank/DDBJ whole genome shotgun (WGS) entry which is preliminary data.</text>
</comment>
<evidence type="ECO:0000256" key="3">
    <source>
        <dbReference type="ARBA" id="ARBA00022471"/>
    </source>
</evidence>
<keyword evidence="5 6" id="KW-0732">Signal</keyword>
<dbReference type="Pfam" id="PF05938">
    <property type="entry name" value="Self-incomp_S1"/>
    <property type="match status" value="1"/>
</dbReference>
<name>A0A9W7GU81_HIBTR</name>
<comment type="similarity">
    <text evidence="2 6">Belongs to the plant self-incompatibility (S1) protein family.</text>
</comment>
<feature type="chain" id="PRO_5041019046" description="S-protein homolog" evidence="6">
    <location>
        <begin position="24"/>
        <end position="144"/>
    </location>
</feature>
<dbReference type="GO" id="GO:0060320">
    <property type="term" value="P:rejection of self pollen"/>
    <property type="evidence" value="ECO:0007669"/>
    <property type="project" value="UniProtKB-KW"/>
</dbReference>
<dbReference type="PANTHER" id="PTHR31232:SF164">
    <property type="entry name" value="S-PROTEIN HOMOLOG"/>
    <property type="match status" value="1"/>
</dbReference>
<evidence type="ECO:0000256" key="2">
    <source>
        <dbReference type="ARBA" id="ARBA00005581"/>
    </source>
</evidence>
<keyword evidence="8" id="KW-1185">Reference proteome</keyword>
<evidence type="ECO:0000256" key="6">
    <source>
        <dbReference type="RuleBase" id="RU367044"/>
    </source>
</evidence>
<dbReference type="PANTHER" id="PTHR31232">
    <property type="match status" value="1"/>
</dbReference>
<evidence type="ECO:0000313" key="8">
    <source>
        <dbReference type="Proteomes" id="UP001165190"/>
    </source>
</evidence>
<proteinExistence type="inferred from homology"/>
<dbReference type="AlphaFoldDB" id="A0A9W7GU81"/>
<evidence type="ECO:0000313" key="7">
    <source>
        <dbReference type="EMBL" id="GMI64493.1"/>
    </source>
</evidence>
<sequence>MADLKKILCSMLALSVLYPFVTAVSEDLLFINYHIHITNDVPTDLPPGIPPLLVHCKSGDRDIGEKKMFPHDDYTWDTKINLIRTTLFFCNIWWEGRQRYIEAFNALRDEHRCRVYHNSCLWSVRDDGIYFSNDNSNWYNEYPW</sequence>
<reference evidence="7" key="1">
    <citation type="submission" date="2023-05" db="EMBL/GenBank/DDBJ databases">
        <title>Genome and transcriptome analyses reveal genes involved in the formation of fine ridges on petal epidermal cells in Hibiscus trionum.</title>
        <authorList>
            <person name="Koshimizu S."/>
            <person name="Masuda S."/>
            <person name="Ishii T."/>
            <person name="Shirasu K."/>
            <person name="Hoshino A."/>
            <person name="Arita M."/>
        </authorList>
    </citation>
    <scope>NUCLEOTIDE SEQUENCE</scope>
    <source>
        <strain evidence="7">Hamamatsu line</strain>
    </source>
</reference>
<evidence type="ECO:0000256" key="4">
    <source>
        <dbReference type="ARBA" id="ARBA00022525"/>
    </source>
</evidence>
<evidence type="ECO:0000256" key="5">
    <source>
        <dbReference type="ARBA" id="ARBA00022729"/>
    </source>
</evidence>
<keyword evidence="4 6" id="KW-0964">Secreted</keyword>
<dbReference type="GO" id="GO:0005576">
    <property type="term" value="C:extracellular region"/>
    <property type="evidence" value="ECO:0007669"/>
    <property type="project" value="UniProtKB-SubCell"/>
</dbReference>
<dbReference type="EMBL" id="BSYR01000003">
    <property type="protein sequence ID" value="GMI64493.1"/>
    <property type="molecule type" value="Genomic_DNA"/>
</dbReference>
<comment type="subcellular location">
    <subcellularLocation>
        <location evidence="1 6">Secreted</location>
    </subcellularLocation>
</comment>
<feature type="signal peptide" evidence="6">
    <location>
        <begin position="1"/>
        <end position="23"/>
    </location>
</feature>
<accession>A0A9W7GU81</accession>
<protein>
    <recommendedName>
        <fullName evidence="6">S-protein homolog</fullName>
    </recommendedName>
</protein>
<dbReference type="InterPro" id="IPR010264">
    <property type="entry name" value="Self-incomp_S1"/>
</dbReference>
<gene>
    <name evidence="7" type="ORF">HRI_000118600</name>
</gene>
<keyword evidence="3 6" id="KW-0713">Self-incompatibility</keyword>
<dbReference type="OrthoDB" id="1848419at2759"/>
<organism evidence="7 8">
    <name type="scientific">Hibiscus trionum</name>
    <name type="common">Flower of an hour</name>
    <dbReference type="NCBI Taxonomy" id="183268"/>
    <lineage>
        <taxon>Eukaryota</taxon>
        <taxon>Viridiplantae</taxon>
        <taxon>Streptophyta</taxon>
        <taxon>Embryophyta</taxon>
        <taxon>Tracheophyta</taxon>
        <taxon>Spermatophyta</taxon>
        <taxon>Magnoliopsida</taxon>
        <taxon>eudicotyledons</taxon>
        <taxon>Gunneridae</taxon>
        <taxon>Pentapetalae</taxon>
        <taxon>rosids</taxon>
        <taxon>malvids</taxon>
        <taxon>Malvales</taxon>
        <taxon>Malvaceae</taxon>
        <taxon>Malvoideae</taxon>
        <taxon>Hibiscus</taxon>
    </lineage>
</organism>